<gene>
    <name evidence="1" type="ORF">DWB78_14610</name>
    <name evidence="2" type="ORF">SAMN05216278_1045</name>
</gene>
<evidence type="ECO:0000313" key="4">
    <source>
        <dbReference type="Proteomes" id="UP000255421"/>
    </source>
</evidence>
<dbReference type="RefSeq" id="WP_092533889.1">
    <property type="nucleotide sequence ID" value="NZ_FNKQ01000001.1"/>
</dbReference>
<dbReference type="Proteomes" id="UP000199289">
    <property type="component" value="Unassembled WGS sequence"/>
</dbReference>
<dbReference type="Gene3D" id="3.90.550.10">
    <property type="entry name" value="Spore Coat Polysaccharide Biosynthesis Protein SpsA, Chain A"/>
    <property type="match status" value="1"/>
</dbReference>
<reference evidence="1 4" key="3">
    <citation type="submission" date="2018-07" db="EMBL/GenBank/DDBJ databases">
        <title>Genome sequence of extremly halophilic archaeon Halopelagius longus strain BC12-B1.</title>
        <authorList>
            <person name="Zhang X."/>
        </authorList>
    </citation>
    <scope>NUCLEOTIDE SEQUENCE [LARGE SCALE GENOMIC DNA]</scope>
    <source>
        <strain evidence="1 4">BC12-B1</strain>
    </source>
</reference>
<name>A0A1H0Z6P4_9EURY</name>
<dbReference type="OrthoDB" id="168607at2157"/>
<evidence type="ECO:0000313" key="3">
    <source>
        <dbReference type="Proteomes" id="UP000199289"/>
    </source>
</evidence>
<dbReference type="EMBL" id="QQST01000001">
    <property type="protein sequence ID" value="RDI72857.1"/>
    <property type="molecule type" value="Genomic_DNA"/>
</dbReference>
<dbReference type="AlphaFoldDB" id="A0A1H0Z6P4"/>
<keyword evidence="4" id="KW-1185">Reference proteome</keyword>
<evidence type="ECO:0000313" key="1">
    <source>
        <dbReference type="EMBL" id="RDI72857.1"/>
    </source>
</evidence>
<reference evidence="2" key="2">
    <citation type="submission" date="2016-10" db="EMBL/GenBank/DDBJ databases">
        <authorList>
            <person name="de Groot N.N."/>
        </authorList>
    </citation>
    <scope>NUCLEOTIDE SEQUENCE [LARGE SCALE GENOMIC DNA]</scope>
    <source>
        <strain evidence="2">CGMCC 1.12397</strain>
    </source>
</reference>
<dbReference type="EMBL" id="FNKQ01000001">
    <property type="protein sequence ID" value="SDQ23074.1"/>
    <property type="molecule type" value="Genomic_DNA"/>
</dbReference>
<proteinExistence type="predicted"/>
<reference evidence="3" key="1">
    <citation type="submission" date="2016-10" db="EMBL/GenBank/DDBJ databases">
        <authorList>
            <person name="Varghese N."/>
            <person name="Submissions S."/>
        </authorList>
    </citation>
    <scope>NUCLEOTIDE SEQUENCE [LARGE SCALE GENOMIC DNA]</scope>
    <source>
        <strain evidence="3">CGMCC 1.12397</strain>
    </source>
</reference>
<sequence length="253" mass="27177">MTVVAVLADPPRPGLVLPELAETSPLTEDEAAELYAALLKDTMSAVERSGGELLVNYRPEDLLPEEHAETGESAAEAEVRALAADALEDPSSVRYEVQVGSSFSARAGNTATHLLREEGVQSVAVVRGTAPFLFRSTVDSAAMKLRSNSVVLGPSSRGRTYYAGFSEPVDYAEAFRTPELETLVTRANDAGLDTGFMEMQPSVERGEDLQSVVPMVRARWQASRIVPAHTAEFVVERGLRVVSEDGTPTLVAD</sequence>
<dbReference type="InterPro" id="IPR018641">
    <property type="entry name" value="Trfase_1_rSAM/seldom-assoc"/>
</dbReference>
<evidence type="ECO:0008006" key="5">
    <source>
        <dbReference type="Google" id="ProtNLM"/>
    </source>
</evidence>
<accession>A0A1H0Z6P4</accession>
<dbReference type="PANTHER" id="PTHR36529:SF1">
    <property type="entry name" value="GLYCOSYLTRANSFERASE"/>
    <property type="match status" value="1"/>
</dbReference>
<organism evidence="2 3">
    <name type="scientific">Halopelagius longus</name>
    <dbReference type="NCBI Taxonomy" id="1236180"/>
    <lineage>
        <taxon>Archaea</taxon>
        <taxon>Methanobacteriati</taxon>
        <taxon>Methanobacteriota</taxon>
        <taxon>Stenosarchaea group</taxon>
        <taxon>Halobacteria</taxon>
        <taxon>Halobacteriales</taxon>
        <taxon>Haloferacaceae</taxon>
    </lineage>
</organism>
<evidence type="ECO:0000313" key="2">
    <source>
        <dbReference type="EMBL" id="SDQ23074.1"/>
    </source>
</evidence>
<protein>
    <recommendedName>
        <fullName evidence="5">DUF2064 domain-containing protein</fullName>
    </recommendedName>
</protein>
<dbReference type="PANTHER" id="PTHR36529">
    <property type="entry name" value="SLL1095 PROTEIN"/>
    <property type="match status" value="1"/>
</dbReference>
<dbReference type="Proteomes" id="UP000255421">
    <property type="component" value="Unassembled WGS sequence"/>
</dbReference>
<dbReference type="InterPro" id="IPR029044">
    <property type="entry name" value="Nucleotide-diphossugar_trans"/>
</dbReference>